<sequence length="111" mass="12602">MQKSGKIRNPQINALVCDEKTKRSRLSSSLMNQESKRDVLHCDDLLRLLGGSSSLIHQRRRPASLVQCASGYPLDARDRIPSQIHHCVAFHHLMQVVQSGIGEGRERCWEE</sequence>
<dbReference type="EMBL" id="DUZY01000001">
    <property type="protein sequence ID" value="DAD21810.1"/>
    <property type="molecule type" value="Genomic_DNA"/>
</dbReference>
<organism evidence="1 2">
    <name type="scientific">Nelumbo nucifera</name>
    <name type="common">Sacred lotus</name>
    <dbReference type="NCBI Taxonomy" id="4432"/>
    <lineage>
        <taxon>Eukaryota</taxon>
        <taxon>Viridiplantae</taxon>
        <taxon>Streptophyta</taxon>
        <taxon>Embryophyta</taxon>
        <taxon>Tracheophyta</taxon>
        <taxon>Spermatophyta</taxon>
        <taxon>Magnoliopsida</taxon>
        <taxon>Proteales</taxon>
        <taxon>Nelumbonaceae</taxon>
        <taxon>Nelumbo</taxon>
    </lineage>
</organism>
<accession>A0A822XN36</accession>
<evidence type="ECO:0000313" key="1">
    <source>
        <dbReference type="EMBL" id="DAD21810.1"/>
    </source>
</evidence>
<protein>
    <submittedName>
        <fullName evidence="1">Uncharacterized protein</fullName>
    </submittedName>
</protein>
<dbReference type="Proteomes" id="UP000607653">
    <property type="component" value="Unassembled WGS sequence"/>
</dbReference>
<proteinExistence type="predicted"/>
<keyword evidence="2" id="KW-1185">Reference proteome</keyword>
<comment type="caution">
    <text evidence="1">The sequence shown here is derived from an EMBL/GenBank/DDBJ whole genome shotgun (WGS) entry which is preliminary data.</text>
</comment>
<dbReference type="AlphaFoldDB" id="A0A822XN36"/>
<name>A0A822XN36_NELNU</name>
<reference evidence="1 2" key="1">
    <citation type="journal article" date="2020" name="Mol. Biol. Evol.">
        <title>Distinct Expression and Methylation Patterns for Genes with Different Fates following a Single Whole-Genome Duplication in Flowering Plants.</title>
        <authorList>
            <person name="Shi T."/>
            <person name="Rahmani R.S."/>
            <person name="Gugger P.F."/>
            <person name="Wang M."/>
            <person name="Li H."/>
            <person name="Zhang Y."/>
            <person name="Li Z."/>
            <person name="Wang Q."/>
            <person name="Van de Peer Y."/>
            <person name="Marchal K."/>
            <person name="Chen J."/>
        </authorList>
    </citation>
    <scope>NUCLEOTIDE SEQUENCE [LARGE SCALE GENOMIC DNA]</scope>
    <source>
        <tissue evidence="1">Leaf</tissue>
    </source>
</reference>
<gene>
    <name evidence="1" type="ORF">HUJ06_023273</name>
</gene>
<evidence type="ECO:0000313" key="2">
    <source>
        <dbReference type="Proteomes" id="UP000607653"/>
    </source>
</evidence>